<comment type="similarity">
    <text evidence="2 6">Belongs to the CDC50/LEM3 family.</text>
</comment>
<sequence length="352" mass="39660">MGKVKVSGPLSRRPDNSAFKQQRLPAWSPALSAHTLLPLFYGIAVLCVLLGVWLLVTVQNTHEIKVDYTSLGTCERCYELRKFRENSTKSCSCEVEFEISENLTGDVFIYYGLINFHQNLRLYMDSRDDTQMLGRKKNLQAPSSYCTPFDKVDGVPIAPCGAIANSKFNDSFILQYHGLGAPAPIPLFRKGISWYTDENVKFRNPSTNDTFSLAQAFQGTARPVYWQKPVYELDPSDPNNNGFINEDLIVWMREAAFPNFKKLYGVLNRSRAPFKQGLPAGTYSILIQYNFPVEYFRGRKELVVSTVTWFGGKNHFLPIAYLVTGGLVLITAAALTAVYLKVGKEGKNMKEL</sequence>
<evidence type="ECO:0000256" key="5">
    <source>
        <dbReference type="ARBA" id="ARBA00023136"/>
    </source>
</evidence>
<gene>
    <name evidence="9" type="primary">tmem30c</name>
</gene>
<dbReference type="GeneID" id="105912536"/>
<evidence type="ECO:0000313" key="9">
    <source>
        <dbReference type="RefSeq" id="XP_031436919.1"/>
    </source>
</evidence>
<reference evidence="9" key="1">
    <citation type="submission" date="2025-08" db="UniProtKB">
        <authorList>
            <consortium name="RefSeq"/>
        </authorList>
    </citation>
    <scope>IDENTIFICATION</scope>
</reference>
<accession>A0A6P8GC82</accession>
<proteinExistence type="inferred from homology"/>
<evidence type="ECO:0000256" key="2">
    <source>
        <dbReference type="ARBA" id="ARBA00009457"/>
    </source>
</evidence>
<dbReference type="GO" id="GO:0045332">
    <property type="term" value="P:phospholipid translocation"/>
    <property type="evidence" value="ECO:0007669"/>
    <property type="project" value="TreeGrafter"/>
</dbReference>
<organism evidence="8 9">
    <name type="scientific">Clupea harengus</name>
    <name type="common">Atlantic herring</name>
    <dbReference type="NCBI Taxonomy" id="7950"/>
    <lineage>
        <taxon>Eukaryota</taxon>
        <taxon>Metazoa</taxon>
        <taxon>Chordata</taxon>
        <taxon>Craniata</taxon>
        <taxon>Vertebrata</taxon>
        <taxon>Euteleostomi</taxon>
        <taxon>Actinopterygii</taxon>
        <taxon>Neopterygii</taxon>
        <taxon>Teleostei</taxon>
        <taxon>Clupei</taxon>
        <taxon>Clupeiformes</taxon>
        <taxon>Clupeoidei</taxon>
        <taxon>Clupeidae</taxon>
        <taxon>Clupea</taxon>
    </lineage>
</organism>
<dbReference type="Proteomes" id="UP000515152">
    <property type="component" value="Chromosome 2"/>
</dbReference>
<evidence type="ECO:0000313" key="8">
    <source>
        <dbReference type="Proteomes" id="UP000515152"/>
    </source>
</evidence>
<name>A0A6P8GC82_CLUHA</name>
<dbReference type="GO" id="GO:0005794">
    <property type="term" value="C:Golgi apparatus"/>
    <property type="evidence" value="ECO:0007669"/>
    <property type="project" value="TreeGrafter"/>
</dbReference>
<dbReference type="KEGG" id="char:105912536"/>
<feature type="transmembrane region" description="Helical" evidence="7">
    <location>
        <begin position="319"/>
        <end position="340"/>
    </location>
</feature>
<dbReference type="GO" id="GO:0005783">
    <property type="term" value="C:endoplasmic reticulum"/>
    <property type="evidence" value="ECO:0007669"/>
    <property type="project" value="TreeGrafter"/>
</dbReference>
<dbReference type="Pfam" id="PF03381">
    <property type="entry name" value="CDC50"/>
    <property type="match status" value="1"/>
</dbReference>
<dbReference type="PANTHER" id="PTHR10926:SF68">
    <property type="entry name" value="CELL CYCLE CONTROL PROTEIN"/>
    <property type="match status" value="1"/>
</dbReference>
<evidence type="ECO:0000256" key="3">
    <source>
        <dbReference type="ARBA" id="ARBA00022692"/>
    </source>
</evidence>
<evidence type="ECO:0000256" key="4">
    <source>
        <dbReference type="ARBA" id="ARBA00022989"/>
    </source>
</evidence>
<comment type="subcellular location">
    <subcellularLocation>
        <location evidence="1">Membrane</location>
    </subcellularLocation>
</comment>
<evidence type="ECO:0000256" key="7">
    <source>
        <dbReference type="SAM" id="Phobius"/>
    </source>
</evidence>
<dbReference type="CTD" id="71027"/>
<dbReference type="PANTHER" id="PTHR10926">
    <property type="entry name" value="CELL CYCLE CONTROL PROTEIN 50"/>
    <property type="match status" value="1"/>
</dbReference>
<dbReference type="AlphaFoldDB" id="A0A6P8GC82"/>
<protein>
    <recommendedName>
        <fullName evidence="6">Cell cycle control protein</fullName>
    </recommendedName>
</protein>
<evidence type="ECO:0000256" key="6">
    <source>
        <dbReference type="PIRNR" id="PIRNR015840"/>
    </source>
</evidence>
<keyword evidence="8" id="KW-1185">Reference proteome</keyword>
<dbReference type="PIRSF" id="PIRSF015840">
    <property type="entry name" value="DUF284_TM_euk"/>
    <property type="match status" value="1"/>
</dbReference>
<keyword evidence="5 6" id="KW-0472">Membrane</keyword>
<evidence type="ECO:0000256" key="1">
    <source>
        <dbReference type="ARBA" id="ARBA00004370"/>
    </source>
</evidence>
<dbReference type="OrthoDB" id="340608at2759"/>
<dbReference type="GO" id="GO:0005886">
    <property type="term" value="C:plasma membrane"/>
    <property type="evidence" value="ECO:0007669"/>
    <property type="project" value="TreeGrafter"/>
</dbReference>
<dbReference type="InterPro" id="IPR005045">
    <property type="entry name" value="CDC50/LEM3_fam"/>
</dbReference>
<feature type="transmembrane region" description="Helical" evidence="7">
    <location>
        <begin position="36"/>
        <end position="56"/>
    </location>
</feature>
<dbReference type="RefSeq" id="XP_031436919.1">
    <property type="nucleotide sequence ID" value="XM_031581059.2"/>
</dbReference>
<keyword evidence="4 7" id="KW-1133">Transmembrane helix</keyword>
<keyword evidence="3 7" id="KW-0812">Transmembrane</keyword>